<dbReference type="KEGG" id="aten:116308550"/>
<protein>
    <submittedName>
        <fullName evidence="4">Uncharacterized protein LOC116308550</fullName>
    </submittedName>
</protein>
<sequence>MASMMKIVLQVFLVALMREAIDAREEHEGYTGKITKYSPIPAVNSKSPVIVNQASVGTPQNLARNVFPGNKMELYNLQNGPVFRETYYMHKIEVKIPKDRAIRVKFTREAMLDRSGRICLNFSKSYNLRHDLNQNVKYVSSSVRYEKFNNGKKELIPGENGTISINENALEESVELSAKVGYDDAITSQCSQAVWTMNGTVVRMYTTNPDFREGVNEISTIVFYTALGVFVLISIGLGIYLFCIRSEEEE</sequence>
<proteinExistence type="predicted"/>
<organism evidence="3 4">
    <name type="scientific">Actinia tenebrosa</name>
    <name type="common">Australian red waratah sea anemone</name>
    <dbReference type="NCBI Taxonomy" id="6105"/>
    <lineage>
        <taxon>Eukaryota</taxon>
        <taxon>Metazoa</taxon>
        <taxon>Cnidaria</taxon>
        <taxon>Anthozoa</taxon>
        <taxon>Hexacorallia</taxon>
        <taxon>Actiniaria</taxon>
        <taxon>Actiniidae</taxon>
        <taxon>Actinia</taxon>
    </lineage>
</organism>
<gene>
    <name evidence="4" type="primary">LOC116308550</name>
</gene>
<dbReference type="OrthoDB" id="5980977at2759"/>
<keyword evidence="1" id="KW-0472">Membrane</keyword>
<keyword evidence="2" id="KW-0732">Signal</keyword>
<dbReference type="AlphaFoldDB" id="A0A6P8JAW4"/>
<evidence type="ECO:0000313" key="3">
    <source>
        <dbReference type="Proteomes" id="UP000515163"/>
    </source>
</evidence>
<feature type="chain" id="PRO_5027684868" evidence="2">
    <location>
        <begin position="24"/>
        <end position="250"/>
    </location>
</feature>
<keyword evidence="3" id="KW-1185">Reference proteome</keyword>
<feature type="transmembrane region" description="Helical" evidence="1">
    <location>
        <begin position="221"/>
        <end position="243"/>
    </location>
</feature>
<dbReference type="GeneID" id="116308550"/>
<dbReference type="InParanoid" id="A0A6P8JAW4"/>
<dbReference type="RefSeq" id="XP_031574863.1">
    <property type="nucleotide sequence ID" value="XM_031719003.1"/>
</dbReference>
<keyword evidence="1" id="KW-0812">Transmembrane</keyword>
<name>A0A6P8JAW4_ACTTE</name>
<feature type="signal peptide" evidence="2">
    <location>
        <begin position="1"/>
        <end position="23"/>
    </location>
</feature>
<dbReference type="Proteomes" id="UP000515163">
    <property type="component" value="Unplaced"/>
</dbReference>
<evidence type="ECO:0000256" key="2">
    <source>
        <dbReference type="SAM" id="SignalP"/>
    </source>
</evidence>
<accession>A0A6P8JAW4</accession>
<reference evidence="4" key="1">
    <citation type="submission" date="2025-08" db="UniProtKB">
        <authorList>
            <consortium name="RefSeq"/>
        </authorList>
    </citation>
    <scope>IDENTIFICATION</scope>
    <source>
        <tissue evidence="4">Tentacle</tissue>
    </source>
</reference>
<evidence type="ECO:0000313" key="4">
    <source>
        <dbReference type="RefSeq" id="XP_031574863.1"/>
    </source>
</evidence>
<evidence type="ECO:0000256" key="1">
    <source>
        <dbReference type="SAM" id="Phobius"/>
    </source>
</evidence>
<keyword evidence="1" id="KW-1133">Transmembrane helix</keyword>